<evidence type="ECO:0000313" key="1">
    <source>
        <dbReference type="EMBL" id="RAP69741.1"/>
    </source>
</evidence>
<dbReference type="EMBL" id="LJAM02000603">
    <property type="protein sequence ID" value="RAP69741.1"/>
    <property type="molecule type" value="Genomic_DNA"/>
</dbReference>
<dbReference type="Proteomes" id="UP000244334">
    <property type="component" value="Unassembled WGS sequence"/>
</dbReference>
<keyword evidence="2" id="KW-1185">Reference proteome</keyword>
<protein>
    <submittedName>
        <fullName evidence="1">Uncharacterized protein</fullName>
    </submittedName>
</protein>
<dbReference type="AlphaFoldDB" id="A0A328TKH4"/>
<proteinExistence type="predicted"/>
<organism evidence="1 2">
    <name type="scientific">Candidatus Erwinia dacicola</name>
    <dbReference type="NCBI Taxonomy" id="252393"/>
    <lineage>
        <taxon>Bacteria</taxon>
        <taxon>Pseudomonadati</taxon>
        <taxon>Pseudomonadota</taxon>
        <taxon>Gammaproteobacteria</taxon>
        <taxon>Enterobacterales</taxon>
        <taxon>Erwiniaceae</taxon>
        <taxon>Erwinia</taxon>
    </lineage>
</organism>
<sequence length="39" mass="4194">MHFIKPPSVRNASLTDTIHLVAVSSQATGHCCKDLAMVN</sequence>
<name>A0A328TKH4_9GAMM</name>
<comment type="caution">
    <text evidence="1">The sequence shown here is derived from an EMBL/GenBank/DDBJ whole genome shotgun (WGS) entry which is preliminary data.</text>
</comment>
<accession>A0A328TKH4</accession>
<gene>
    <name evidence="1" type="ORF">ACZ87_03464</name>
</gene>
<evidence type="ECO:0000313" key="2">
    <source>
        <dbReference type="Proteomes" id="UP000244334"/>
    </source>
</evidence>
<reference evidence="1" key="1">
    <citation type="submission" date="2018-04" db="EMBL/GenBank/DDBJ databases">
        <title>Genomes of the Obligate Erwinia dacicola and Facultative Enterobacter sp. OLF Endosymbionts of the Olive Fruit fly, Bactrocera oleae.</title>
        <authorList>
            <person name="Estes A.M."/>
            <person name="Hearn D.J."/>
            <person name="Agarwal S."/>
            <person name="Pierson E.A."/>
            <person name="Dunning-Hotopp J.C."/>
        </authorList>
    </citation>
    <scope>NUCLEOTIDE SEQUENCE [LARGE SCALE GENOMIC DNA]</scope>
    <source>
        <strain evidence="1">Oroville</strain>
    </source>
</reference>